<dbReference type="AlphaFoldDB" id="A0A133ZND2"/>
<evidence type="ECO:0000313" key="2">
    <source>
        <dbReference type="EMBL" id="KXB56947.1"/>
    </source>
</evidence>
<proteinExistence type="predicted"/>
<dbReference type="InterPro" id="IPR036249">
    <property type="entry name" value="Thioredoxin-like_sf"/>
</dbReference>
<feature type="domain" description="DSBA-like thioredoxin" evidence="1">
    <location>
        <begin position="27"/>
        <end position="170"/>
    </location>
</feature>
<dbReference type="SUPFAM" id="SSF52833">
    <property type="entry name" value="Thioredoxin-like"/>
    <property type="match status" value="1"/>
</dbReference>
<gene>
    <name evidence="2" type="ORF">HMPREF1866_01622</name>
</gene>
<dbReference type="PANTHER" id="PTHR13887">
    <property type="entry name" value="GLUTATHIONE S-TRANSFERASE KAPPA"/>
    <property type="match status" value="1"/>
</dbReference>
<dbReference type="STRING" id="467210.HMPREF1866_01622"/>
<dbReference type="PATRIC" id="fig|467210.3.peg.1608"/>
<comment type="caution">
    <text evidence="2">The sequence shown here is derived from an EMBL/GenBank/DDBJ whole genome shotgun (WGS) entry which is preliminary data.</text>
</comment>
<organism evidence="2 3">
    <name type="scientific">Lachnoanaerobaculum saburreum</name>
    <dbReference type="NCBI Taxonomy" id="467210"/>
    <lineage>
        <taxon>Bacteria</taxon>
        <taxon>Bacillati</taxon>
        <taxon>Bacillota</taxon>
        <taxon>Clostridia</taxon>
        <taxon>Lachnospirales</taxon>
        <taxon>Lachnospiraceae</taxon>
        <taxon>Lachnoanaerobaculum</taxon>
    </lineage>
</organism>
<evidence type="ECO:0000313" key="3">
    <source>
        <dbReference type="Proteomes" id="UP000070394"/>
    </source>
</evidence>
<sequence>MNITMYKIILQFNSYFALERKFMSKKIKVFYDYTCPFCYKGIGELQDILPDYKNVEVEWSPCEAHPRPEPARVHSDLAAQVGFYIAENGFNIKKYNNLVFEAHFENQQRIDDKELLADLAEQAGAKREDVLELLAANKNAKKVEDSNIEVWDTLGIPAVPSYVYGDTIAASGGGLLVPISKVSELFKLAVNDK</sequence>
<dbReference type="GO" id="GO:0016491">
    <property type="term" value="F:oxidoreductase activity"/>
    <property type="evidence" value="ECO:0007669"/>
    <property type="project" value="InterPro"/>
</dbReference>
<accession>A0A133ZND2</accession>
<name>A0A133ZND2_9FIRM</name>
<protein>
    <submittedName>
        <fullName evidence="2">DsbA-like protein</fullName>
    </submittedName>
</protein>
<dbReference type="Pfam" id="PF01323">
    <property type="entry name" value="DSBA"/>
    <property type="match status" value="1"/>
</dbReference>
<evidence type="ECO:0000259" key="1">
    <source>
        <dbReference type="Pfam" id="PF01323"/>
    </source>
</evidence>
<reference evidence="3" key="1">
    <citation type="submission" date="2016-01" db="EMBL/GenBank/DDBJ databases">
        <authorList>
            <person name="Mitreva M."/>
            <person name="Pepin K.H."/>
            <person name="Mihindukulasuriya K.A."/>
            <person name="Fulton R."/>
            <person name="Fronick C."/>
            <person name="O'Laughlin M."/>
            <person name="Miner T."/>
            <person name="Herter B."/>
            <person name="Rosa B.A."/>
            <person name="Cordes M."/>
            <person name="Tomlinson C."/>
            <person name="Wollam A."/>
            <person name="Palsikar V.B."/>
            <person name="Mardis E.R."/>
            <person name="Wilson R.K."/>
        </authorList>
    </citation>
    <scope>NUCLEOTIDE SEQUENCE [LARGE SCALE GENOMIC DNA]</scope>
    <source>
        <strain evidence="3">DNF00896</strain>
    </source>
</reference>
<dbReference type="EMBL" id="LSDA01000096">
    <property type="protein sequence ID" value="KXB56947.1"/>
    <property type="molecule type" value="Genomic_DNA"/>
</dbReference>
<dbReference type="PANTHER" id="PTHR13887:SF33">
    <property type="entry name" value="ISOMERASE"/>
    <property type="match status" value="1"/>
</dbReference>
<dbReference type="InterPro" id="IPR001853">
    <property type="entry name" value="DSBA-like_thioredoxin_dom"/>
</dbReference>
<keyword evidence="3" id="KW-1185">Reference proteome</keyword>
<dbReference type="Proteomes" id="UP000070394">
    <property type="component" value="Unassembled WGS sequence"/>
</dbReference>
<dbReference type="Gene3D" id="3.40.30.10">
    <property type="entry name" value="Glutaredoxin"/>
    <property type="match status" value="2"/>
</dbReference>